<dbReference type="GeneID" id="23462764"/>
<dbReference type="KEGG" id="vg:23462764"/>
<evidence type="ECO:0000313" key="3">
    <source>
        <dbReference type="Proteomes" id="UP000202511"/>
    </source>
</evidence>
<dbReference type="EMBL" id="KP136319">
    <property type="protein sequence ID" value="AJF97847.1"/>
    <property type="molecule type" value="Genomic_DNA"/>
</dbReference>
<reference evidence="2 3" key="1">
    <citation type="journal article" date="2015" name="Parasitol. Res.">
        <title>Viruses in close associations with free-living amoebae.</title>
        <authorList>
            <person name="Scheid P."/>
        </authorList>
    </citation>
    <scope>NUCLEOTIDE SEQUENCE [LARGE SCALE GENOMIC DNA]</scope>
    <source>
        <strain evidence="2">KlaHel</strain>
    </source>
</reference>
<accession>A0A0B5JDN8</accession>
<dbReference type="RefSeq" id="YP_009120082.1">
    <property type="nucleotide sequence ID" value="NC_026440.1"/>
</dbReference>
<protein>
    <submittedName>
        <fullName evidence="2">Uncharacterized protein</fullName>
    </submittedName>
</protein>
<name>A0A0B5JDN8_9VIRU</name>
<proteinExistence type="predicted"/>
<evidence type="ECO:0000313" key="2">
    <source>
        <dbReference type="EMBL" id="AJF97847.1"/>
    </source>
</evidence>
<evidence type="ECO:0000256" key="1">
    <source>
        <dbReference type="SAM" id="MobiDB-lite"/>
    </source>
</evidence>
<feature type="compositionally biased region" description="Low complexity" evidence="1">
    <location>
        <begin position="73"/>
        <end position="92"/>
    </location>
</feature>
<feature type="region of interest" description="Disordered" evidence="1">
    <location>
        <begin position="53"/>
        <end position="92"/>
    </location>
</feature>
<organism evidence="2 3">
    <name type="scientific">Pandoravirus inopinatum</name>
    <dbReference type="NCBI Taxonomy" id="1605721"/>
    <lineage>
        <taxon>Viruses</taxon>
        <taxon>Pandoravirus</taxon>
    </lineage>
</organism>
<sequence>MAQCKTKKERLRKRRLVLDKRIKKEWAKCNHRCQKRLFFFLQGDFGFLDEPKGFAKPEGGPKHRGGRPMARTPKAAAAMGKGPPAWARTQGSDRSSLSQSFFFRLGLCRWWRQSGQQHLQTPAKLAVAADAFFFRIRRPSLSSTEFALARGGHDNHRHRHRHHYRDGAMFVHRARVLLHLFDAGQCGGVPGLSGLCRRVHARARRTGRDLLRLVPRLPRGQQGHARPALWYVDVILLFSVLFRPAQCPFFCFSFQLFVYALWWDASRAASASFFFRDGLPRPRSFA</sequence>
<dbReference type="Proteomes" id="UP000202511">
    <property type="component" value="Segment"/>
</dbReference>